<dbReference type="KEGG" id="hgn:E6W36_15665"/>
<name>A0A4D7C3U8_9SPHN</name>
<sequence length="147" mass="16806">MDDALAFFSAFDCLGRIESVLRNCKSIAQGVRVHRLQQVILDARGKQFAVQRDIVDVTERQHDGAGLAHLRKPANFAQRIVTAGKIDQQDLRRRRHRQRLHRIRQAAKIQLLGQVAHLDRDRLDGGDRLRIVEKSHEWLALRGAHGS</sequence>
<protein>
    <submittedName>
        <fullName evidence="1">Uncharacterized protein</fullName>
    </submittedName>
</protein>
<evidence type="ECO:0000313" key="2">
    <source>
        <dbReference type="Proteomes" id="UP000298714"/>
    </source>
</evidence>
<accession>A0A4D7C3U8</accession>
<dbReference type="RefSeq" id="WP_222873330.1">
    <property type="nucleotide sequence ID" value="NZ_CP039704.1"/>
</dbReference>
<proteinExistence type="predicted"/>
<gene>
    <name evidence="1" type="ORF">E6W36_15665</name>
</gene>
<dbReference type="AlphaFoldDB" id="A0A4D7C3U8"/>
<dbReference type="Proteomes" id="UP000298714">
    <property type="component" value="Chromosome"/>
</dbReference>
<reference evidence="2" key="1">
    <citation type="submission" date="2019-04" db="EMBL/GenBank/DDBJ databases">
        <title>Complete genome sequence of Sphingomonas sp. W1-2-3.</title>
        <authorList>
            <person name="Im W.T."/>
        </authorList>
    </citation>
    <scope>NUCLEOTIDE SEQUENCE [LARGE SCALE GENOMIC DNA]</scope>
    <source>
        <strain evidence="2">W1-2-3</strain>
    </source>
</reference>
<dbReference type="EMBL" id="CP039704">
    <property type="protein sequence ID" value="QCI80434.1"/>
    <property type="molecule type" value="Genomic_DNA"/>
</dbReference>
<organism evidence="1 2">
    <name type="scientific">Hankyongella ginsenosidimutans</name>
    <dbReference type="NCBI Taxonomy" id="1763828"/>
    <lineage>
        <taxon>Bacteria</taxon>
        <taxon>Pseudomonadati</taxon>
        <taxon>Pseudomonadota</taxon>
        <taxon>Alphaproteobacteria</taxon>
        <taxon>Sphingomonadales</taxon>
        <taxon>Sphingomonadaceae</taxon>
        <taxon>Hankyongella</taxon>
    </lineage>
</organism>
<evidence type="ECO:0000313" key="1">
    <source>
        <dbReference type="EMBL" id="QCI80434.1"/>
    </source>
</evidence>
<keyword evidence="2" id="KW-1185">Reference proteome</keyword>